<dbReference type="EMBL" id="FOGJ01000003">
    <property type="protein sequence ID" value="SER23554.1"/>
    <property type="molecule type" value="Genomic_DNA"/>
</dbReference>
<proteinExistence type="predicted"/>
<accession>A0A1H9MIM3</accession>
<evidence type="ECO:0000313" key="4">
    <source>
        <dbReference type="Proteomes" id="UP000182584"/>
    </source>
</evidence>
<name>A0A1H9MIM3_BUTFI</name>
<keyword evidence="2" id="KW-0472">Membrane</keyword>
<dbReference type="OrthoDB" id="1779544at2"/>
<feature type="region of interest" description="Disordered" evidence="1">
    <location>
        <begin position="62"/>
        <end position="94"/>
    </location>
</feature>
<reference evidence="3 4" key="1">
    <citation type="submission" date="2016-10" db="EMBL/GenBank/DDBJ databases">
        <authorList>
            <person name="de Groot N.N."/>
        </authorList>
    </citation>
    <scope>NUCLEOTIDE SEQUENCE [LARGE SCALE GENOMIC DNA]</scope>
    <source>
        <strain evidence="3 4">AR40</strain>
    </source>
</reference>
<keyword evidence="2" id="KW-1133">Transmembrane helix</keyword>
<feature type="transmembrane region" description="Helical" evidence="2">
    <location>
        <begin position="42"/>
        <end position="61"/>
    </location>
</feature>
<evidence type="ECO:0000256" key="1">
    <source>
        <dbReference type="SAM" id="MobiDB-lite"/>
    </source>
</evidence>
<dbReference type="AlphaFoldDB" id="A0A1H9MIM3"/>
<dbReference type="eggNOG" id="ENOG5031SNV">
    <property type="taxonomic scope" value="Bacteria"/>
</dbReference>
<dbReference type="Proteomes" id="UP000182584">
    <property type="component" value="Unassembled WGS sequence"/>
</dbReference>
<feature type="compositionally biased region" description="Basic and acidic residues" evidence="1">
    <location>
        <begin position="84"/>
        <end position="94"/>
    </location>
</feature>
<evidence type="ECO:0000256" key="2">
    <source>
        <dbReference type="SAM" id="Phobius"/>
    </source>
</evidence>
<sequence length="204" mass="22478">MVDNQNANLKPCKHCGHMMAKSAKVCPNCGGKNKPPIYKRPWFIAIAVIFVLGLIGGIGGGKSSNSGSSSTTSSKTETTSTSSQEKKEAKTVEEKEEVIEYTHYEVSEMMDDLNGNAMKAQSKYKDQYIEITGRLSNIDSDGKYISVTRSDDEWAILGVHCTIKTEDQRNQIMDMTIGDTVTIRGKCTDVGEVLGYYLDIQEID</sequence>
<keyword evidence="2" id="KW-0812">Transmembrane</keyword>
<dbReference type="InterPro" id="IPR024422">
    <property type="entry name" value="Protein_unknown_function_OB"/>
</dbReference>
<organism evidence="3 4">
    <name type="scientific">Butyrivibrio fibrisolvens</name>
    <dbReference type="NCBI Taxonomy" id="831"/>
    <lineage>
        <taxon>Bacteria</taxon>
        <taxon>Bacillati</taxon>
        <taxon>Bacillota</taxon>
        <taxon>Clostridia</taxon>
        <taxon>Lachnospirales</taxon>
        <taxon>Lachnospiraceae</taxon>
        <taxon>Butyrivibrio</taxon>
    </lineage>
</organism>
<evidence type="ECO:0000313" key="3">
    <source>
        <dbReference type="EMBL" id="SER23554.1"/>
    </source>
</evidence>
<protein>
    <submittedName>
        <fullName evidence="3">tRNA_anti-like</fullName>
    </submittedName>
</protein>
<dbReference type="Pfam" id="PF12869">
    <property type="entry name" value="tRNA_anti-like"/>
    <property type="match status" value="1"/>
</dbReference>
<dbReference type="RefSeq" id="WP_074754341.1">
    <property type="nucleotide sequence ID" value="NZ_FOGJ01000003.1"/>
</dbReference>
<feature type="compositionally biased region" description="Low complexity" evidence="1">
    <location>
        <begin position="63"/>
        <end position="83"/>
    </location>
</feature>
<gene>
    <name evidence="3" type="ORF">SAMN04487884_103121</name>
</gene>